<reference evidence="1" key="1">
    <citation type="submission" date="2023-05" db="EMBL/GenBank/DDBJ databases">
        <title>Nepenthes gracilis genome sequencing.</title>
        <authorList>
            <person name="Fukushima K."/>
        </authorList>
    </citation>
    <scope>NUCLEOTIDE SEQUENCE</scope>
    <source>
        <strain evidence="1">SING2019-196</strain>
    </source>
</reference>
<organism evidence="1 2">
    <name type="scientific">Nepenthes gracilis</name>
    <name type="common">Slender pitcher plant</name>
    <dbReference type="NCBI Taxonomy" id="150966"/>
    <lineage>
        <taxon>Eukaryota</taxon>
        <taxon>Viridiplantae</taxon>
        <taxon>Streptophyta</taxon>
        <taxon>Embryophyta</taxon>
        <taxon>Tracheophyta</taxon>
        <taxon>Spermatophyta</taxon>
        <taxon>Magnoliopsida</taxon>
        <taxon>eudicotyledons</taxon>
        <taxon>Gunneridae</taxon>
        <taxon>Pentapetalae</taxon>
        <taxon>Caryophyllales</taxon>
        <taxon>Nepenthaceae</taxon>
        <taxon>Nepenthes</taxon>
    </lineage>
</organism>
<gene>
    <name evidence="1" type="ORF">Nepgr_026710</name>
</gene>
<proteinExistence type="predicted"/>
<sequence length="118" mass="13896">MNIWRRDDHIPAIPNTRRVIREKEFLRALGIYRQLSPAFPRSLAALHLLKTMSNRINLLLWHDCIKQTHQISIKGAKRTSNMMGTRWRAKLQDIRSVVGHFKTFRSDLTSAENSKRDF</sequence>
<name>A0AAD3Y0M6_NEPGR</name>
<keyword evidence="2" id="KW-1185">Reference proteome</keyword>
<dbReference type="Proteomes" id="UP001279734">
    <property type="component" value="Unassembled WGS sequence"/>
</dbReference>
<dbReference type="AlphaFoldDB" id="A0AAD3Y0M6"/>
<comment type="caution">
    <text evidence="1">The sequence shown here is derived from an EMBL/GenBank/DDBJ whole genome shotgun (WGS) entry which is preliminary data.</text>
</comment>
<dbReference type="EMBL" id="BSYO01000028">
    <property type="protein sequence ID" value="GMH24867.1"/>
    <property type="molecule type" value="Genomic_DNA"/>
</dbReference>
<evidence type="ECO:0000313" key="1">
    <source>
        <dbReference type="EMBL" id="GMH24867.1"/>
    </source>
</evidence>
<accession>A0AAD3Y0M6</accession>
<protein>
    <submittedName>
        <fullName evidence="1">Uncharacterized protein</fullName>
    </submittedName>
</protein>
<evidence type="ECO:0000313" key="2">
    <source>
        <dbReference type="Proteomes" id="UP001279734"/>
    </source>
</evidence>